<protein>
    <submittedName>
        <fullName evidence="2">Uncharacterized protein</fullName>
    </submittedName>
</protein>
<feature type="transmembrane region" description="Helical" evidence="1">
    <location>
        <begin position="403"/>
        <end position="422"/>
    </location>
</feature>
<organism evidence="2 3">
    <name type="scientific">Gracilariopsis chorda</name>
    <dbReference type="NCBI Taxonomy" id="448386"/>
    <lineage>
        <taxon>Eukaryota</taxon>
        <taxon>Rhodophyta</taxon>
        <taxon>Florideophyceae</taxon>
        <taxon>Rhodymeniophycidae</taxon>
        <taxon>Gracilariales</taxon>
        <taxon>Gracilariaceae</taxon>
        <taxon>Gracilariopsis</taxon>
    </lineage>
</organism>
<reference evidence="2 3" key="1">
    <citation type="journal article" date="2018" name="Mol. Biol. Evol.">
        <title>Analysis of the draft genome of the red seaweed Gracilariopsis chorda provides insights into genome size evolution in Rhodophyta.</title>
        <authorList>
            <person name="Lee J."/>
            <person name="Yang E.C."/>
            <person name="Graf L."/>
            <person name="Yang J.H."/>
            <person name="Qiu H."/>
            <person name="Zel Zion U."/>
            <person name="Chan C.X."/>
            <person name="Stephens T.G."/>
            <person name="Weber A.P.M."/>
            <person name="Boo G.H."/>
            <person name="Boo S.M."/>
            <person name="Kim K.M."/>
            <person name="Shin Y."/>
            <person name="Jung M."/>
            <person name="Lee S.J."/>
            <person name="Yim H.S."/>
            <person name="Lee J.H."/>
            <person name="Bhattacharya D."/>
            <person name="Yoon H.S."/>
        </authorList>
    </citation>
    <scope>NUCLEOTIDE SEQUENCE [LARGE SCALE GENOMIC DNA]</scope>
    <source>
        <strain evidence="2 3">SKKU-2015</strain>
        <tissue evidence="2">Whole body</tissue>
    </source>
</reference>
<name>A0A2V3IIP6_9FLOR</name>
<keyword evidence="3" id="KW-1185">Reference proteome</keyword>
<dbReference type="Proteomes" id="UP000247409">
    <property type="component" value="Unassembled WGS sequence"/>
</dbReference>
<accession>A0A2V3IIP6</accession>
<sequence length="565" mass="63804">MTFSERRTWYPPVGRHPHIAQVRDNLYKLIHDSPIKFQDEEQPLPHAEYFKMYFGWLGSAEVNFGSNRDEFDIAHRALLATIESLDIGGDLVDACNKLYEDIKVIADLRGPRDYVYTVRDDTGRMWLELKEGVYISYLWELPSTSFQVEINQDSVKLPRECTYLFRRGELVGSSAVQFDLEQEVIERFITANVADCHVEIGDDNMPYAVFISLGLFTLASNIRFEVERDCAFDGQFPLEGVSLAKGRPWSLYELFAELVIARMITQNDIVRMSDKCGHLVRQWLRRQRVPEFESENDFVSAHDLHLNLGHATAPNRHVGAVIVALFRGNMRAMQTSAVRALKRTAVDGGDVCVDVSHAIRLSSGKCRVRLVRGSTEIVLTLLGMVAIVAVAVGMWFLDGKSEALALGAGSLPLGVMLLSLLIKIIHDRDLNDWISGYITVTRLSEIKREFRGDWKKVLLEPYAKTKFAPVNACFFGPELRGTIVIDEPLSVREIEEVGYEFGLEDSGHVGLRGPDGEFRRVDRLDRGLHVTEEKCLGRVWKFNASATQLADQLVLCPSNRTAMCS</sequence>
<proteinExistence type="predicted"/>
<evidence type="ECO:0000313" key="3">
    <source>
        <dbReference type="Proteomes" id="UP000247409"/>
    </source>
</evidence>
<keyword evidence="1" id="KW-1133">Transmembrane helix</keyword>
<comment type="caution">
    <text evidence="2">The sequence shown here is derived from an EMBL/GenBank/DDBJ whole genome shotgun (WGS) entry which is preliminary data.</text>
</comment>
<keyword evidence="1" id="KW-0472">Membrane</keyword>
<keyword evidence="1" id="KW-0812">Transmembrane</keyword>
<evidence type="ECO:0000313" key="2">
    <source>
        <dbReference type="EMBL" id="PXF41903.1"/>
    </source>
</evidence>
<evidence type="ECO:0000256" key="1">
    <source>
        <dbReference type="SAM" id="Phobius"/>
    </source>
</evidence>
<dbReference type="AlphaFoldDB" id="A0A2V3IIP6"/>
<dbReference type="EMBL" id="NBIV01000185">
    <property type="protein sequence ID" value="PXF41903.1"/>
    <property type="molecule type" value="Genomic_DNA"/>
</dbReference>
<gene>
    <name evidence="2" type="ORF">BWQ96_08355</name>
</gene>
<feature type="transmembrane region" description="Helical" evidence="1">
    <location>
        <begin position="377"/>
        <end position="397"/>
    </location>
</feature>